<keyword evidence="1" id="KW-0472">Membrane</keyword>
<evidence type="ECO:0000313" key="3">
    <source>
        <dbReference type="Proteomes" id="UP000033103"/>
    </source>
</evidence>
<reference evidence="2 3" key="1">
    <citation type="journal article" date="2012" name="BMC Genomics">
        <title>Genomic sequence analysis and characterization of Sneathia amnii sp. nov.</title>
        <authorList>
            <consortium name="Vaginal Microbiome Consortium (additional members)"/>
            <person name="Harwich M.D.Jr."/>
            <person name="Serrano M.G."/>
            <person name="Fettweis J.M."/>
            <person name="Alves J.M."/>
            <person name="Reimers M.A."/>
            <person name="Buck G.A."/>
            <person name="Jefferson K.K."/>
        </authorList>
    </citation>
    <scope>NUCLEOTIDE SEQUENCE [LARGE SCALE GENOMIC DNA]</scope>
    <source>
        <strain evidence="2 3">SN35</strain>
    </source>
</reference>
<dbReference type="STRING" id="187101.VC03_03095"/>
<dbReference type="PATRIC" id="fig|1069640.6.peg.604"/>
<evidence type="ECO:0000313" key="2">
    <source>
        <dbReference type="EMBL" id="AKC95513.1"/>
    </source>
</evidence>
<dbReference type="AlphaFoldDB" id="A0A0E3UUR1"/>
<gene>
    <name evidence="2" type="ORF">VC03_03095</name>
</gene>
<name>A0A0E3UUR1_9FUSO</name>
<accession>A0A0E3UUR1</accession>
<feature type="transmembrane region" description="Helical" evidence="1">
    <location>
        <begin position="9"/>
        <end position="28"/>
    </location>
</feature>
<organism evidence="2 3">
    <name type="scientific">Sneathia vaginalis</name>
    <dbReference type="NCBI Taxonomy" id="187101"/>
    <lineage>
        <taxon>Bacteria</taxon>
        <taxon>Fusobacteriati</taxon>
        <taxon>Fusobacteriota</taxon>
        <taxon>Fusobacteriia</taxon>
        <taxon>Fusobacteriales</taxon>
        <taxon>Leptotrichiaceae</taxon>
        <taxon>Sneathia</taxon>
    </lineage>
</organism>
<dbReference type="KEGG" id="sns:VC03_03095"/>
<keyword evidence="1" id="KW-1133">Transmembrane helix</keyword>
<dbReference type="HOGENOM" id="CLU_1219055_0_0_0"/>
<sequence length="227" mass="26610">MKKKNMGSSLIYILIMLSILSIVSYGFFEYVHEKNRISKIDKYKIDKNILKKRLIKKEKRQVNILNNRGYLSYVRLKNSGSSYTDYGTNRGAYFNMCIGTREITEKILVSGSGENDEIEFEGNYIFFEDPKYEYKTRRVTDLDFLIYDIYKKSIGGYTVQKVETSSRRSLSLPLKREVDYGTIYAYYSKSVLDIPIKIREKISFSRRSGKLVPISQEIVYLDEVKND</sequence>
<keyword evidence="1" id="KW-0812">Transmembrane</keyword>
<dbReference type="Proteomes" id="UP000033103">
    <property type="component" value="Chromosome"/>
</dbReference>
<dbReference type="EMBL" id="CP011280">
    <property type="protein sequence ID" value="AKC95513.1"/>
    <property type="molecule type" value="Genomic_DNA"/>
</dbReference>
<keyword evidence="3" id="KW-1185">Reference proteome</keyword>
<dbReference type="RefSeq" id="WP_046328619.1">
    <property type="nucleotide sequence ID" value="NZ_CP011280.1"/>
</dbReference>
<proteinExistence type="predicted"/>
<protein>
    <submittedName>
        <fullName evidence="2">Uncharacterized protein</fullName>
    </submittedName>
</protein>
<evidence type="ECO:0000256" key="1">
    <source>
        <dbReference type="SAM" id="Phobius"/>
    </source>
</evidence>